<evidence type="ECO:0000256" key="4">
    <source>
        <dbReference type="ARBA" id="ARBA00023136"/>
    </source>
</evidence>
<evidence type="ECO:0008006" key="8">
    <source>
        <dbReference type="Google" id="ProtNLM"/>
    </source>
</evidence>
<evidence type="ECO:0000256" key="5">
    <source>
        <dbReference type="SAM" id="Phobius"/>
    </source>
</evidence>
<sequence length="193" mass="21832">MHHKSTVKKTFKVVFFFIQALVFISGVGGSIVGTTVYLTAHELLQIPEKVLVISYLLSILEVLSAILGYTALVSRRKLRMLVYVLITLILMNTQAMMAVKGWTIYERSRAWGDWRWSSLTENQRSFVQTKFKCCGFSNPTDRSGPNCGGGKGCADVVYKLSRNVSVLMQRILMFLFFFESVGIGILSMLRLRK</sequence>
<dbReference type="GeneID" id="20564759"/>
<dbReference type="InterPro" id="IPR018499">
    <property type="entry name" value="Tetraspanin/Peripherin"/>
</dbReference>
<name>I6ZWK1_ENCRO</name>
<feature type="transmembrane region" description="Helical" evidence="5">
    <location>
        <begin position="80"/>
        <end position="99"/>
    </location>
</feature>
<dbReference type="Proteomes" id="UP000010094">
    <property type="component" value="Chromosome XI"/>
</dbReference>
<dbReference type="GO" id="GO:0016020">
    <property type="term" value="C:membrane"/>
    <property type="evidence" value="ECO:0007669"/>
    <property type="project" value="UniProtKB-SubCell"/>
</dbReference>
<keyword evidence="3 5" id="KW-1133">Transmembrane helix</keyword>
<comment type="subcellular location">
    <subcellularLocation>
        <location evidence="1">Membrane</location>
        <topology evidence="1">Multi-pass membrane protein</topology>
    </subcellularLocation>
</comment>
<accession>I6ZWK1</accession>
<evidence type="ECO:0000313" key="6">
    <source>
        <dbReference type="EMBL" id="AFN84141.1"/>
    </source>
</evidence>
<evidence type="ECO:0000256" key="3">
    <source>
        <dbReference type="ARBA" id="ARBA00022989"/>
    </source>
</evidence>
<dbReference type="RefSeq" id="XP_009265638.1">
    <property type="nucleotide sequence ID" value="XM_009267363.1"/>
</dbReference>
<organism evidence="6 7">
    <name type="scientific">Encephalitozoon romaleae (strain SJ-2008)</name>
    <name type="common">Microsporidian parasite</name>
    <dbReference type="NCBI Taxonomy" id="1178016"/>
    <lineage>
        <taxon>Eukaryota</taxon>
        <taxon>Fungi</taxon>
        <taxon>Fungi incertae sedis</taxon>
        <taxon>Microsporidia</taxon>
        <taxon>Unikaryonidae</taxon>
        <taxon>Encephalitozoon</taxon>
    </lineage>
</organism>
<dbReference type="KEGG" id="ero:EROM_111600"/>
<keyword evidence="2 5" id="KW-0812">Transmembrane</keyword>
<feature type="transmembrane region" description="Helical" evidence="5">
    <location>
        <begin position="171"/>
        <end position="189"/>
    </location>
</feature>
<reference evidence="6 7" key="1">
    <citation type="journal article" date="2012" name="Proc. Natl. Acad. Sci. U.S.A.">
        <title>Gain and loss of multiple functionally related, horizontally transferred genes in the reduced genomes of two microsporidian parasites.</title>
        <authorList>
            <person name="Pombert J.-F."/>
            <person name="Selman M."/>
            <person name="Burki F."/>
            <person name="Bardell F.T."/>
            <person name="Farinelli L."/>
            <person name="Solter L.F."/>
            <person name="Whitman D.W."/>
            <person name="Weiss L.M."/>
            <person name="Corradi N."/>
            <person name="Keeling P.J."/>
        </authorList>
    </citation>
    <scope>NUCLEOTIDE SEQUENCE [LARGE SCALE GENOMIC DNA]</scope>
    <source>
        <strain evidence="6 7">SJ-2008</strain>
    </source>
</reference>
<dbReference type="HOGENOM" id="CLU_121525_0_0_1"/>
<gene>
    <name evidence="6" type="ordered locus">EROM_111600</name>
</gene>
<dbReference type="VEuPathDB" id="MicrosporidiaDB:EROM_111600"/>
<dbReference type="Pfam" id="PF00335">
    <property type="entry name" value="Tetraspanin"/>
    <property type="match status" value="1"/>
</dbReference>
<dbReference type="EMBL" id="CP003530">
    <property type="protein sequence ID" value="AFN84141.1"/>
    <property type="molecule type" value="Genomic_DNA"/>
</dbReference>
<dbReference type="AlphaFoldDB" id="I6ZWK1"/>
<evidence type="ECO:0000256" key="2">
    <source>
        <dbReference type="ARBA" id="ARBA00022692"/>
    </source>
</evidence>
<evidence type="ECO:0000313" key="7">
    <source>
        <dbReference type="Proteomes" id="UP000010094"/>
    </source>
</evidence>
<feature type="transmembrane region" description="Helical" evidence="5">
    <location>
        <begin position="52"/>
        <end position="73"/>
    </location>
</feature>
<protein>
    <recommendedName>
        <fullName evidence="8">Tetraspanin</fullName>
    </recommendedName>
</protein>
<keyword evidence="7" id="KW-1185">Reference proteome</keyword>
<proteinExistence type="predicted"/>
<keyword evidence="4 5" id="KW-0472">Membrane</keyword>
<dbReference type="OrthoDB" id="2192630at2759"/>
<evidence type="ECO:0000256" key="1">
    <source>
        <dbReference type="ARBA" id="ARBA00004141"/>
    </source>
</evidence>
<feature type="transmembrane region" description="Helical" evidence="5">
    <location>
        <begin position="12"/>
        <end position="40"/>
    </location>
</feature>